<dbReference type="RefSeq" id="YP_009042902.1">
    <property type="nucleotide sequence ID" value="NC_024359.1"/>
</dbReference>
<organism evidence="1 2">
    <name type="scientific">Listeria phage LP-048</name>
    <dbReference type="NCBI Taxonomy" id="1173764"/>
    <lineage>
        <taxon>Viruses</taxon>
        <taxon>Duplodnaviria</taxon>
        <taxon>Heunggongvirae</taxon>
        <taxon>Uroviricota</taxon>
        <taxon>Caudoviricetes</taxon>
        <taxon>Herelleviridae</taxon>
        <taxon>Jasinskavirinae</taxon>
        <taxon>Pecentumvirus</taxon>
        <taxon>Pecentumvirus LP048</taxon>
    </lineage>
</organism>
<evidence type="ECO:0008006" key="3">
    <source>
        <dbReference type="Google" id="ProtNLM"/>
    </source>
</evidence>
<dbReference type="GeneID" id="19685658"/>
<keyword evidence="2" id="KW-1185">Reference proteome</keyword>
<evidence type="ECO:0000313" key="1">
    <source>
        <dbReference type="EMBL" id="AHL19767.1"/>
    </source>
</evidence>
<protein>
    <recommendedName>
        <fullName evidence="3">Tail assembly chaperone</fullName>
    </recommendedName>
</protein>
<dbReference type="Proteomes" id="UP000026996">
    <property type="component" value="Segment"/>
</dbReference>
<proteinExistence type="predicted"/>
<sequence>MSEEQKVNEEQIEESKEKMLTKEDIDRINYEQQTKQKKTLDRIIKGVNDVWTHEYDFKELDLKFTIRLRAPNALEQATIQANREAYLKGTGALVSDYIYTIYHTLATIRIVGVDIPKELAEDDNIYNTAILYQIGRDFAEWLDTFRY</sequence>
<name>A0A059T7H8_9CAUD</name>
<dbReference type="EMBL" id="KJ094033">
    <property type="protein sequence ID" value="AHL19767.1"/>
    <property type="molecule type" value="Genomic_DNA"/>
</dbReference>
<reference evidence="1 2" key="1">
    <citation type="journal article" date="2014" name="Appl. Environ. Microbiol.">
        <title>Comparative genomic and morphological analysis of Listeria phages isolated from farm environments.</title>
        <authorList>
            <person name="Denes T."/>
            <person name="Vongkamjan K."/>
            <person name="Ackermann H.W."/>
            <person name="Moreno Switt A.I."/>
            <person name="Wiedmann M."/>
            <person name="den Bakker H.C."/>
        </authorList>
    </citation>
    <scope>NUCLEOTIDE SEQUENCE [LARGE SCALE GENOMIC DNA]</scope>
</reference>
<dbReference type="KEGG" id="vg:19685658"/>
<evidence type="ECO:0000313" key="2">
    <source>
        <dbReference type="Proteomes" id="UP000026996"/>
    </source>
</evidence>
<gene>
    <name evidence="1" type="ORF">LP048_094</name>
</gene>
<accession>A0A059T7H8</accession>